<protein>
    <submittedName>
        <fullName evidence="1">Uncharacterized protein</fullName>
    </submittedName>
</protein>
<reference evidence="1" key="1">
    <citation type="submission" date="2020-06" db="EMBL/GenBank/DDBJ databases">
        <authorList>
            <consortium name="Wellcome Sanger Institute Data Sharing"/>
        </authorList>
    </citation>
    <scope>NUCLEOTIDE SEQUENCE [LARGE SCALE GENOMIC DNA]</scope>
</reference>
<dbReference type="Ensembl" id="ENSGWIT00000029443.1">
    <property type="protein sequence ID" value="ENSGWIP00000026958.1"/>
    <property type="gene ID" value="ENSGWIG00000014140.1"/>
</dbReference>
<evidence type="ECO:0000313" key="1">
    <source>
        <dbReference type="Ensembl" id="ENSGWIP00000026958.1"/>
    </source>
</evidence>
<dbReference type="AlphaFoldDB" id="A0A8C5EY99"/>
<sequence length="119" mass="12667">MFAFAVVSVGHVEYQLQGPEAGVGHGVVVVVAHVLTAGLTRVAVKVLLLIAPHLLTSHQEHQQSEDEDDGQPDTAEGCGVLVDPTEEALQEAPVHLLLITILSRSLFCNIMSLCGFNCN</sequence>
<evidence type="ECO:0000313" key="2">
    <source>
        <dbReference type="Proteomes" id="UP000694680"/>
    </source>
</evidence>
<dbReference type="Proteomes" id="UP000694680">
    <property type="component" value="Chromosome 11"/>
</dbReference>
<name>A0A8C5EY99_GOUWI</name>
<reference evidence="1" key="3">
    <citation type="submission" date="2025-09" db="UniProtKB">
        <authorList>
            <consortium name="Ensembl"/>
        </authorList>
    </citation>
    <scope>IDENTIFICATION</scope>
</reference>
<proteinExistence type="predicted"/>
<reference evidence="1" key="2">
    <citation type="submission" date="2025-08" db="UniProtKB">
        <authorList>
            <consortium name="Ensembl"/>
        </authorList>
    </citation>
    <scope>IDENTIFICATION</scope>
</reference>
<accession>A0A8C5EY99</accession>
<keyword evidence="2" id="KW-1185">Reference proteome</keyword>
<organism evidence="1 2">
    <name type="scientific">Gouania willdenowi</name>
    <name type="common">Blunt-snouted clingfish</name>
    <name type="synonym">Lepadogaster willdenowi</name>
    <dbReference type="NCBI Taxonomy" id="441366"/>
    <lineage>
        <taxon>Eukaryota</taxon>
        <taxon>Metazoa</taxon>
        <taxon>Chordata</taxon>
        <taxon>Craniata</taxon>
        <taxon>Vertebrata</taxon>
        <taxon>Euteleostomi</taxon>
        <taxon>Actinopterygii</taxon>
        <taxon>Neopterygii</taxon>
        <taxon>Teleostei</taxon>
        <taxon>Neoteleostei</taxon>
        <taxon>Acanthomorphata</taxon>
        <taxon>Ovalentaria</taxon>
        <taxon>Blenniimorphae</taxon>
        <taxon>Blenniiformes</taxon>
        <taxon>Gobiesocoidei</taxon>
        <taxon>Gobiesocidae</taxon>
        <taxon>Gobiesocinae</taxon>
        <taxon>Gouania</taxon>
    </lineage>
</organism>